<evidence type="ECO:0000256" key="1">
    <source>
        <dbReference type="SAM" id="Phobius"/>
    </source>
</evidence>
<keyword evidence="3" id="KW-1185">Reference proteome</keyword>
<protein>
    <submittedName>
        <fullName evidence="2">Uncharacterized protein</fullName>
    </submittedName>
</protein>
<reference evidence="3" key="1">
    <citation type="submission" date="2017-12" db="EMBL/GenBank/DDBJ databases">
        <authorList>
            <consortium name="DOE Joint Genome Institute"/>
            <person name="Mondo S.J."/>
            <person name="Kjaerbolling I."/>
            <person name="Vesth T.C."/>
            <person name="Frisvad J.C."/>
            <person name="Nybo J.L."/>
            <person name="Theobald S."/>
            <person name="Kuo A."/>
            <person name="Bowyer P."/>
            <person name="Matsuda Y."/>
            <person name="Lyhne E.K."/>
            <person name="Kogle M.E."/>
            <person name="Clum A."/>
            <person name="Lipzen A."/>
            <person name="Salamov A."/>
            <person name="Ngan C.Y."/>
            <person name="Daum C."/>
            <person name="Chiniquy J."/>
            <person name="Barry K."/>
            <person name="LaButti K."/>
            <person name="Haridas S."/>
            <person name="Simmons B.A."/>
            <person name="Magnuson J.K."/>
            <person name="Mortensen U.H."/>
            <person name="Larsen T.O."/>
            <person name="Grigoriev I.V."/>
            <person name="Baker S.E."/>
            <person name="Andersen M.R."/>
            <person name="Nordberg H.P."/>
            <person name="Cantor M.N."/>
            <person name="Hua S.X."/>
        </authorList>
    </citation>
    <scope>NUCLEOTIDE SEQUENCE [LARGE SCALE GENOMIC DNA]</scope>
    <source>
        <strain evidence="3">IBT 19404</strain>
    </source>
</reference>
<evidence type="ECO:0000313" key="2">
    <source>
        <dbReference type="EMBL" id="PLN81682.1"/>
    </source>
</evidence>
<organism evidence="2 3">
    <name type="scientific">Aspergillus taichungensis</name>
    <dbReference type="NCBI Taxonomy" id="482145"/>
    <lineage>
        <taxon>Eukaryota</taxon>
        <taxon>Fungi</taxon>
        <taxon>Dikarya</taxon>
        <taxon>Ascomycota</taxon>
        <taxon>Pezizomycotina</taxon>
        <taxon>Eurotiomycetes</taxon>
        <taxon>Eurotiomycetidae</taxon>
        <taxon>Eurotiales</taxon>
        <taxon>Aspergillaceae</taxon>
        <taxon>Aspergillus</taxon>
        <taxon>Aspergillus subgen. Circumdati</taxon>
    </lineage>
</organism>
<sequence length="80" mass="9438">MQSDPPCNRSLLPLPYRTPVSRSIDACRSFLREDWAYIFRGTIRFWLWGFGSGLGMVWGWWLFAMYLYLYSVCGVFALKN</sequence>
<keyword evidence="1" id="KW-0812">Transmembrane</keyword>
<name>A0A2J5HWA0_9EURO</name>
<dbReference type="AlphaFoldDB" id="A0A2J5HWA0"/>
<feature type="transmembrane region" description="Helical" evidence="1">
    <location>
        <begin position="58"/>
        <end position="78"/>
    </location>
</feature>
<keyword evidence="1" id="KW-1133">Transmembrane helix</keyword>
<keyword evidence="1" id="KW-0472">Membrane</keyword>
<dbReference type="Proteomes" id="UP000235023">
    <property type="component" value="Unassembled WGS sequence"/>
</dbReference>
<evidence type="ECO:0000313" key="3">
    <source>
        <dbReference type="Proteomes" id="UP000235023"/>
    </source>
</evidence>
<dbReference type="EMBL" id="KZ559534">
    <property type="protein sequence ID" value="PLN81682.1"/>
    <property type="molecule type" value="Genomic_DNA"/>
</dbReference>
<accession>A0A2J5HWA0</accession>
<proteinExistence type="predicted"/>
<gene>
    <name evidence="2" type="ORF">BDW42DRAFT_168432</name>
</gene>